<evidence type="ECO:0000313" key="3">
    <source>
        <dbReference type="EMBL" id="SDO35813.1"/>
    </source>
</evidence>
<feature type="transmembrane region" description="Helical" evidence="1">
    <location>
        <begin position="251"/>
        <end position="273"/>
    </location>
</feature>
<dbReference type="PANTHER" id="PTHR40761">
    <property type="entry name" value="CONSERVED INTEGRAL MEMBRANE ALANINE VALINE AND LEUCINE RICH PROTEIN-RELATED"/>
    <property type="match status" value="1"/>
</dbReference>
<feature type="transmembrane region" description="Helical" evidence="1">
    <location>
        <begin position="224"/>
        <end position="245"/>
    </location>
</feature>
<sequence>MTAAISVALISAFFFALAATLQQREAGLATEIGASDPRLLWRLAHRPWWLAGIVADVLAAALHIVALSFGTIAVVQPVGVTGLLFAIPMVAILRRTPVPRRDVAAALVVLIGLALFLALTPGQTQSTIERATPVVFVIVGTVALLGGLMALAHRSPGRVRAVVLAAGGGIAFGVVAVFARALLLLIERPHPAAIVVAAIGIAVLVCVGYLMLQHAYRAGHFAASLATAVVIDPPAAIIAGALTLHESLPHGLVRMSLILACAAIVTAGIALLVRSPSHVLTLSAGPEPDADQ</sequence>
<keyword evidence="1" id="KW-0472">Membrane</keyword>
<reference evidence="3 4" key="1">
    <citation type="submission" date="2016-10" db="EMBL/GenBank/DDBJ databases">
        <authorList>
            <person name="de Groot N.N."/>
        </authorList>
    </citation>
    <scope>NUCLEOTIDE SEQUENCE [LARGE SCALE GENOMIC DNA]</scope>
    <source>
        <strain evidence="4">P4-7,KCTC 19426,CECT 7604</strain>
    </source>
</reference>
<feature type="transmembrane region" description="Helical" evidence="1">
    <location>
        <begin position="58"/>
        <end position="91"/>
    </location>
</feature>
<dbReference type="NCBIfam" id="NF038012">
    <property type="entry name" value="DMT_1"/>
    <property type="match status" value="1"/>
</dbReference>
<name>A0A1H0IWV1_9ACTN</name>
<dbReference type="EMBL" id="LT629710">
    <property type="protein sequence ID" value="SDO35813.1"/>
    <property type="molecule type" value="Genomic_DNA"/>
</dbReference>
<dbReference type="RefSeq" id="WP_157695149.1">
    <property type="nucleotide sequence ID" value="NZ_LT629710.1"/>
</dbReference>
<dbReference type="OrthoDB" id="4571836at2"/>
<feature type="transmembrane region" description="Helical" evidence="1">
    <location>
        <begin position="163"/>
        <end position="186"/>
    </location>
</feature>
<feature type="signal peptide" evidence="2">
    <location>
        <begin position="1"/>
        <end position="18"/>
    </location>
</feature>
<proteinExistence type="predicted"/>
<protein>
    <recommendedName>
        <fullName evidence="5">Magnesium transporter NIPA</fullName>
    </recommendedName>
</protein>
<evidence type="ECO:0000313" key="4">
    <source>
        <dbReference type="Proteomes" id="UP000198741"/>
    </source>
</evidence>
<keyword evidence="1" id="KW-1133">Transmembrane helix</keyword>
<keyword evidence="2" id="KW-0732">Signal</keyword>
<evidence type="ECO:0000256" key="1">
    <source>
        <dbReference type="SAM" id="Phobius"/>
    </source>
</evidence>
<evidence type="ECO:0000256" key="2">
    <source>
        <dbReference type="SAM" id="SignalP"/>
    </source>
</evidence>
<dbReference type="AlphaFoldDB" id="A0A1H0IWV1"/>
<gene>
    <name evidence="3" type="ORF">SAMN04515671_0683</name>
</gene>
<feature type="transmembrane region" description="Helical" evidence="1">
    <location>
        <begin position="103"/>
        <end position="119"/>
    </location>
</feature>
<accession>A0A1H0IWV1</accession>
<organism evidence="3 4">
    <name type="scientific">Nakamurella panacisegetis</name>
    <dbReference type="NCBI Taxonomy" id="1090615"/>
    <lineage>
        <taxon>Bacteria</taxon>
        <taxon>Bacillati</taxon>
        <taxon>Actinomycetota</taxon>
        <taxon>Actinomycetes</taxon>
        <taxon>Nakamurellales</taxon>
        <taxon>Nakamurellaceae</taxon>
        <taxon>Nakamurella</taxon>
    </lineage>
</organism>
<keyword evidence="1" id="KW-0812">Transmembrane</keyword>
<feature type="transmembrane region" description="Helical" evidence="1">
    <location>
        <begin position="192"/>
        <end position="212"/>
    </location>
</feature>
<evidence type="ECO:0008006" key="5">
    <source>
        <dbReference type="Google" id="ProtNLM"/>
    </source>
</evidence>
<dbReference type="STRING" id="1090615.SAMN04515671_0683"/>
<dbReference type="PANTHER" id="PTHR40761:SF1">
    <property type="entry name" value="CONSERVED INTEGRAL MEMBRANE ALANINE VALINE AND LEUCINE RICH PROTEIN-RELATED"/>
    <property type="match status" value="1"/>
</dbReference>
<feature type="chain" id="PRO_5038806808" description="Magnesium transporter NIPA" evidence="2">
    <location>
        <begin position="19"/>
        <end position="292"/>
    </location>
</feature>
<dbReference type="Proteomes" id="UP000198741">
    <property type="component" value="Chromosome I"/>
</dbReference>
<feature type="transmembrane region" description="Helical" evidence="1">
    <location>
        <begin position="131"/>
        <end position="151"/>
    </location>
</feature>
<keyword evidence="4" id="KW-1185">Reference proteome</keyword>